<sequence length="228" mass="25323">MQQLKQQVFEANMDLPRYGLVTFTWGNVSAIDRQRGLVVIKPSGIAYESMTVDDMSVVDLQGHVVEGRWRPSSDTATHLALYRRYPDLGGVVHTHSTHATAWAQAGLAIPALGTTHADYFFGDIPCTRALSAQEVDEAYELNTGQVIIETLGEANPLHTPGIVVYQHGPFAWGKDAHEAVHNAVVMEEVARMAWIAHGINPQLQPIDSWLMNKHFQRKHGPNAYYGQK</sequence>
<dbReference type="Proteomes" id="UP000254020">
    <property type="component" value="Unassembled WGS sequence"/>
</dbReference>
<feature type="binding site" evidence="7">
    <location>
        <position position="93"/>
    </location>
    <ligand>
        <name>Zn(2+)</name>
        <dbReference type="ChEBI" id="CHEBI:29105"/>
    </ligand>
</feature>
<feature type="binding site" evidence="7">
    <location>
        <begin position="43"/>
        <end position="44"/>
    </location>
    <ligand>
        <name>substrate</name>
    </ligand>
</feature>
<comment type="similarity">
    <text evidence="2 7">Belongs to the aldolase class II family. AraD/FucA subfamily.</text>
</comment>
<reference evidence="8 9" key="1">
    <citation type="submission" date="2018-06" db="EMBL/GenBank/DDBJ databases">
        <authorList>
            <consortium name="Pathogen Informatics"/>
            <person name="Doyle S."/>
        </authorList>
    </citation>
    <scope>NUCLEOTIDE SEQUENCE [LARGE SCALE GENOMIC DNA]</scope>
    <source>
        <strain evidence="8 9">NCTC9504</strain>
    </source>
</reference>
<evidence type="ECO:0000256" key="2">
    <source>
        <dbReference type="ARBA" id="ARBA00010037"/>
    </source>
</evidence>
<feature type="binding site" evidence="7">
    <location>
        <position position="167"/>
    </location>
    <ligand>
        <name>Zn(2+)</name>
        <dbReference type="ChEBI" id="CHEBI:29105"/>
    </ligand>
</feature>
<dbReference type="PANTHER" id="PTHR22789:SF9">
    <property type="entry name" value="L-RIBULOSE-5-PHOSPHATE 4-EPIMERASE ULAF"/>
    <property type="match status" value="1"/>
</dbReference>
<evidence type="ECO:0000256" key="4">
    <source>
        <dbReference type="ARBA" id="ARBA00022833"/>
    </source>
</evidence>
<gene>
    <name evidence="7 8" type="primary">ulaF</name>
    <name evidence="8" type="ORF">NCTC9504_05948</name>
</gene>
<feature type="binding site" evidence="7">
    <location>
        <position position="95"/>
    </location>
    <ligand>
        <name>Zn(2+)</name>
        <dbReference type="ChEBI" id="CHEBI:29105"/>
    </ligand>
</feature>
<dbReference type="CDD" id="cd00398">
    <property type="entry name" value="Aldolase_II"/>
    <property type="match status" value="1"/>
</dbReference>
<comment type="cofactor">
    <cofactor evidence="7">
        <name>Zn(2+)</name>
        <dbReference type="ChEBI" id="CHEBI:29105"/>
    </cofactor>
    <text evidence="7">Binds 1 zinc ion per subunit.</text>
</comment>
<dbReference type="EMBL" id="UGMA01000005">
    <property type="protein sequence ID" value="STV15102.1"/>
    <property type="molecule type" value="Genomic_DNA"/>
</dbReference>
<dbReference type="SUPFAM" id="SSF53639">
    <property type="entry name" value="AraD/HMP-PK domain-like"/>
    <property type="match status" value="1"/>
</dbReference>
<feature type="active site" description="Proton donor/acceptor" evidence="7">
    <location>
        <position position="225"/>
    </location>
</feature>
<keyword evidence="5 7" id="KW-0413">Isomerase</keyword>
<comment type="pathway">
    <text evidence="7">Cofactor degradation; L-ascorbate degradation; D-xylulose 5-phosphate from L-ascorbate: step 4/4.</text>
</comment>
<dbReference type="UniPathway" id="UPA00263">
    <property type="reaction ID" value="UER00380"/>
</dbReference>
<feature type="active site" description="Proton donor/acceptor" evidence="7">
    <location>
        <position position="118"/>
    </location>
</feature>
<dbReference type="NCBIfam" id="NF006047">
    <property type="entry name" value="PRK08193.1"/>
    <property type="match status" value="1"/>
</dbReference>
<dbReference type="GO" id="GO:0019854">
    <property type="term" value="P:L-ascorbic acid catabolic process"/>
    <property type="evidence" value="ECO:0007669"/>
    <property type="project" value="UniProtKB-UniRule"/>
</dbReference>
<dbReference type="GO" id="GO:0005829">
    <property type="term" value="C:cytosol"/>
    <property type="evidence" value="ECO:0007669"/>
    <property type="project" value="TreeGrafter"/>
</dbReference>
<dbReference type="GO" id="GO:0008270">
    <property type="term" value="F:zinc ion binding"/>
    <property type="evidence" value="ECO:0007669"/>
    <property type="project" value="UniProtKB-UniRule"/>
</dbReference>
<dbReference type="InterPro" id="IPR001303">
    <property type="entry name" value="Aldolase_II/adducin_N"/>
</dbReference>
<organism evidence="8 9">
    <name type="scientific">Klebsiella pneumoniae subsp. pneumoniae</name>
    <dbReference type="NCBI Taxonomy" id="72407"/>
    <lineage>
        <taxon>Bacteria</taxon>
        <taxon>Pseudomonadati</taxon>
        <taxon>Pseudomonadota</taxon>
        <taxon>Gammaproteobacteria</taxon>
        <taxon>Enterobacterales</taxon>
        <taxon>Enterobacteriaceae</taxon>
        <taxon>Klebsiella/Raoultella group</taxon>
        <taxon>Klebsiella</taxon>
        <taxon>Klebsiella pneumoniae complex</taxon>
    </lineage>
</organism>
<comment type="induction">
    <text evidence="7">Induced by L-ascorbate. Repressed by UlaR.</text>
</comment>
<dbReference type="GO" id="GO:0008742">
    <property type="term" value="F:L-ribulose-phosphate 4-epimerase activity"/>
    <property type="evidence" value="ECO:0007669"/>
    <property type="project" value="UniProtKB-UniRule"/>
</dbReference>
<dbReference type="Pfam" id="PF00596">
    <property type="entry name" value="Aldolase_II"/>
    <property type="match status" value="1"/>
</dbReference>
<evidence type="ECO:0000256" key="5">
    <source>
        <dbReference type="ARBA" id="ARBA00023235"/>
    </source>
</evidence>
<feature type="binding site" evidence="7">
    <location>
        <begin position="72"/>
        <end position="73"/>
    </location>
    <ligand>
        <name>substrate</name>
    </ligand>
</feature>
<dbReference type="InterPro" id="IPR023499">
    <property type="entry name" value="UlaF"/>
</dbReference>
<dbReference type="AlphaFoldDB" id="A0A378AQV7"/>
<dbReference type="EC" id="5.1.3.4" evidence="7"/>
<proteinExistence type="evidence at transcript level"/>
<dbReference type="FunFam" id="3.40.225.10:FF:000001">
    <property type="entry name" value="L-ribulose-5-phosphate 4-epimerase UlaF"/>
    <property type="match status" value="1"/>
</dbReference>
<feature type="binding site" evidence="7">
    <location>
        <position position="74"/>
    </location>
    <ligand>
        <name>Zn(2+)</name>
        <dbReference type="ChEBI" id="CHEBI:29105"/>
    </ligand>
</feature>
<evidence type="ECO:0000256" key="3">
    <source>
        <dbReference type="ARBA" id="ARBA00022723"/>
    </source>
</evidence>
<evidence type="ECO:0000313" key="9">
    <source>
        <dbReference type="Proteomes" id="UP000254020"/>
    </source>
</evidence>
<feature type="binding site" evidence="7">
    <location>
        <begin position="26"/>
        <end position="27"/>
    </location>
    <ligand>
        <name>substrate</name>
    </ligand>
</feature>
<dbReference type="InterPro" id="IPR050197">
    <property type="entry name" value="Aldolase_class_II_sugar_metab"/>
</dbReference>
<keyword evidence="3 7" id="KW-0479">Metal-binding</keyword>
<evidence type="ECO:0000313" key="8">
    <source>
        <dbReference type="EMBL" id="STV15102.1"/>
    </source>
</evidence>
<dbReference type="GO" id="GO:0016832">
    <property type="term" value="F:aldehyde-lyase activity"/>
    <property type="evidence" value="ECO:0007669"/>
    <property type="project" value="TreeGrafter"/>
</dbReference>
<evidence type="ECO:0000256" key="6">
    <source>
        <dbReference type="ARBA" id="ARBA00023277"/>
    </source>
</evidence>
<evidence type="ECO:0000256" key="7">
    <source>
        <dbReference type="HAMAP-Rule" id="MF_01952"/>
    </source>
</evidence>
<dbReference type="HAMAP" id="MF_01952">
    <property type="entry name" value="UlaF"/>
    <property type="match status" value="1"/>
</dbReference>
<protein>
    <recommendedName>
        <fullName evidence="7">L-ribulose-5-phosphate 4-epimerase UlaF</fullName>
        <ecNumber evidence="7">5.1.3.4</ecNumber>
    </recommendedName>
    <alternativeName>
        <fullName evidence="7">L-ascorbate utilization protein F</fullName>
    </alternativeName>
    <alternativeName>
        <fullName evidence="7">Phosphoribulose isomerase</fullName>
    </alternativeName>
</protein>
<dbReference type="RefSeq" id="WP_004178347.1">
    <property type="nucleotide sequence ID" value="NZ_AP029245.1"/>
</dbReference>
<keyword evidence="4 7" id="KW-0862">Zinc</keyword>
<evidence type="ECO:0000256" key="1">
    <source>
        <dbReference type="ARBA" id="ARBA00001726"/>
    </source>
</evidence>
<dbReference type="SMART" id="SM01007">
    <property type="entry name" value="Aldolase_II"/>
    <property type="match status" value="1"/>
</dbReference>
<dbReference type="InterPro" id="IPR036409">
    <property type="entry name" value="Aldolase_II/adducin_N_sf"/>
</dbReference>
<dbReference type="NCBIfam" id="NF009003">
    <property type="entry name" value="PRK12348.1"/>
    <property type="match status" value="1"/>
</dbReference>
<dbReference type="GO" id="GO:0019323">
    <property type="term" value="P:pentose catabolic process"/>
    <property type="evidence" value="ECO:0007669"/>
    <property type="project" value="TreeGrafter"/>
</dbReference>
<accession>A0A378AQV7</accession>
<keyword evidence="6 7" id="KW-0119">Carbohydrate metabolism</keyword>
<comment type="catalytic activity">
    <reaction evidence="1 7">
        <text>L-ribulose 5-phosphate = D-xylulose 5-phosphate</text>
        <dbReference type="Rhea" id="RHEA:22368"/>
        <dbReference type="ChEBI" id="CHEBI:57737"/>
        <dbReference type="ChEBI" id="CHEBI:58226"/>
        <dbReference type="EC" id="5.1.3.4"/>
    </reaction>
</comment>
<name>A0A378AQV7_KLEPN</name>
<dbReference type="PANTHER" id="PTHR22789">
    <property type="entry name" value="FUCULOSE PHOSPHATE ALDOLASE"/>
    <property type="match status" value="1"/>
</dbReference>
<comment type="function">
    <text evidence="7">Catalyzes the isomerization of L-ribulose 5-phosphate to D-xylulose 5-phosphate. Is involved in the anaerobic L-ascorbate utilization.</text>
</comment>
<dbReference type="Gene3D" id="3.40.225.10">
    <property type="entry name" value="Class II aldolase/adducin N-terminal domain"/>
    <property type="match status" value="1"/>
</dbReference>